<organism evidence="1 2">
    <name type="scientific">Pseudomonas fontis</name>
    <dbReference type="NCBI Taxonomy" id="2942633"/>
    <lineage>
        <taxon>Bacteria</taxon>
        <taxon>Pseudomonadati</taxon>
        <taxon>Pseudomonadota</taxon>
        <taxon>Gammaproteobacteria</taxon>
        <taxon>Pseudomonadales</taxon>
        <taxon>Pseudomonadaceae</taxon>
        <taxon>Pseudomonas</taxon>
    </lineage>
</organism>
<sequence>MLKIVPDPPRTSLEDTLIQITEHLNGAHSVAQQALLGTPRPPEHGLNLATLHEIERAQLLVEFALNKLQTH</sequence>
<reference evidence="1 2" key="1">
    <citation type="submission" date="2022-05" db="EMBL/GenBank/DDBJ databases">
        <title>Novel Pseudomonas spp. Isolated from a Rainbow Trout Aquaculture Facility.</title>
        <authorList>
            <person name="Testerman T."/>
            <person name="Graf J."/>
        </authorList>
    </citation>
    <scope>NUCLEOTIDE SEQUENCE [LARGE SCALE GENOMIC DNA]</scope>
    <source>
        <strain evidence="1 2">ID681</strain>
    </source>
</reference>
<protein>
    <submittedName>
        <fullName evidence="1">Uncharacterized protein</fullName>
    </submittedName>
</protein>
<comment type="caution">
    <text evidence="1">The sequence shown here is derived from an EMBL/GenBank/DDBJ whole genome shotgun (WGS) entry which is preliminary data.</text>
</comment>
<gene>
    <name evidence="1" type="ORF">M5G11_22945</name>
</gene>
<dbReference type="EMBL" id="JAMDGY010000087">
    <property type="protein sequence ID" value="MDD0993387.1"/>
    <property type="molecule type" value="Genomic_DNA"/>
</dbReference>
<evidence type="ECO:0000313" key="1">
    <source>
        <dbReference type="EMBL" id="MDD0993387.1"/>
    </source>
</evidence>
<evidence type="ECO:0000313" key="2">
    <source>
        <dbReference type="Proteomes" id="UP001148203"/>
    </source>
</evidence>
<accession>A0ABT5NYW4</accession>
<name>A0ABT5NYW4_9PSED</name>
<keyword evidence="2" id="KW-1185">Reference proteome</keyword>
<proteinExistence type="predicted"/>
<dbReference type="Proteomes" id="UP001148203">
    <property type="component" value="Unassembled WGS sequence"/>
</dbReference>
<dbReference type="RefSeq" id="WP_273913754.1">
    <property type="nucleotide sequence ID" value="NZ_JAMDGX010000102.1"/>
</dbReference>